<evidence type="ECO:0000256" key="2">
    <source>
        <dbReference type="SAM" id="Phobius"/>
    </source>
</evidence>
<dbReference type="EMBL" id="DS113336">
    <property type="protein sequence ID" value="EAY10529.1"/>
    <property type="molecule type" value="Genomic_DNA"/>
</dbReference>
<reference evidence="3" key="1">
    <citation type="submission" date="2006-10" db="EMBL/GenBank/DDBJ databases">
        <authorList>
            <person name="Amadeo P."/>
            <person name="Zhao Q."/>
            <person name="Wortman J."/>
            <person name="Fraser-Liggett C."/>
            <person name="Carlton J."/>
        </authorList>
    </citation>
    <scope>NUCLEOTIDE SEQUENCE</scope>
    <source>
        <strain evidence="3">G3</strain>
    </source>
</reference>
<evidence type="ECO:0000313" key="4">
    <source>
        <dbReference type="Proteomes" id="UP000001542"/>
    </source>
</evidence>
<keyword evidence="2" id="KW-0472">Membrane</keyword>
<proteinExistence type="predicted"/>
<sequence length="1239" mass="141837">MLAYLFSLSRSEIQQDTVIDSIWDPGYHGYANFKIVQPNGDSIPLTSGSGQLLRLTIDGKYYYPKNYEDRIEEKNVNIKLILEKIAEYDYYIKYQITNMNSKPINVALGSFIDWQFKTGFDSDSTVGPLNVEKGYYIQSKGNPTFQKLIIDHSDNQDNKFVRADKYWYGNYADIGDDKERRFTMEVQGKPVFPYSDDRRNTEYAFSASWTERTIAENGYITFGYRIYSNFENEFELLIPNKVATGQVTGDVKLQCYVRPIEKNIIYREVIDYGDGQWVEKQDRIFSYNDQKTLKTMESWRIPFQPKSEPGEYTYRVAIKYTKDGTEHISNIETVKVTRSAPPTLSVDPFDTDSTYKHKPVINDINLSTNLVLKIQGQQNKIRIFGHFTDEDNDKDLKFTVKEGNYKAEVILDAAYHNNKPGELQEFGFNYILKTDKGMNIPLEIWMDSDTDGFFDENDSTDSNRKLLYVNITEGPRTFKPNFEINPLPEKDAIYEPGGRIPISGSYSADGTAKIKFVDTETKKELTSTIEFINATKEFKQFVNKYITLPSDIAHKKITLSAKIYGRYDIPSEYEHTIQFLVRTKPKIVKVNFENDNDRVISNTGYWSKSITIEDHDPGKTLYLYGQFGDDTVSSLGSVTIGNDIKKIANFYELFERTHTGKQYLKIWATEKSYDGTNINFYNELHPLLKSDILQEQVIVTYIPDITCSFPDDYYQNRNHTIQYQIECNDDGKIIIVYEFNNVEFNRETIYIGGKKTLDRSFSVPSDLVYGQYYSLYIHALDEYGFSNSRGNEVYQNTYSFSIKDSPIITEVTLQRDYALQTENFQVKGKFNDLDNRKNLYLFVQLGNNEVTEHQQKIPSNGENNQEFEAFIPIPETELPGKKEIKVWLSTSRKTYEYTTQTIDTSNLYSVPVKISYKPSMKIELLRKVIYKDGDKVYLTGTARANSNLNLNYYIDQTNLNQSSVIKITEIPQEFTTEFVIPPFFKYGNYTVTVIGTDDLEQTTIPFQFKFEIRNPPRILNATAANAEVNQGEVLNVTGYVHDPDIGNVIDIIAKVDTGNEAVYQSINSTAQSMEFSINIVLPSGIEAGPHKIYLTAVDQDGEKSQPFPLDFSVLALAPEEETKNTTDANAGGGSANQKNNSSVMKGLYIGVGFVAALLVILIVIIVVIFHKKKNAPPVPDQEDNKDSDLEEIETQVMSTQSTINPEEIATKDNPLFSSREITHDEDPFEDEFEEQTNTP</sequence>
<evidence type="ECO:0008006" key="5">
    <source>
        <dbReference type="Google" id="ProtNLM"/>
    </source>
</evidence>
<dbReference type="VEuPathDB" id="TrichDB:TVAG_184310"/>
<name>A2E9W7_TRIV3</name>
<evidence type="ECO:0000313" key="3">
    <source>
        <dbReference type="EMBL" id="EAY10529.1"/>
    </source>
</evidence>
<keyword evidence="4" id="KW-1185">Reference proteome</keyword>
<feature type="compositionally biased region" description="Acidic residues" evidence="1">
    <location>
        <begin position="1226"/>
        <end position="1239"/>
    </location>
</feature>
<dbReference type="Proteomes" id="UP000001542">
    <property type="component" value="Unassembled WGS sequence"/>
</dbReference>
<feature type="transmembrane region" description="Helical" evidence="2">
    <location>
        <begin position="1147"/>
        <end position="1169"/>
    </location>
</feature>
<dbReference type="VEuPathDB" id="TrichDB:TVAGG3_0221210"/>
<reference evidence="3" key="2">
    <citation type="journal article" date="2007" name="Science">
        <title>Draft genome sequence of the sexually transmitted pathogen Trichomonas vaginalis.</title>
        <authorList>
            <person name="Carlton J.M."/>
            <person name="Hirt R.P."/>
            <person name="Silva J.C."/>
            <person name="Delcher A.L."/>
            <person name="Schatz M."/>
            <person name="Zhao Q."/>
            <person name="Wortman J.R."/>
            <person name="Bidwell S.L."/>
            <person name="Alsmark U.C.M."/>
            <person name="Besteiro S."/>
            <person name="Sicheritz-Ponten T."/>
            <person name="Noel C.J."/>
            <person name="Dacks J.B."/>
            <person name="Foster P.G."/>
            <person name="Simillion C."/>
            <person name="Van de Peer Y."/>
            <person name="Miranda-Saavedra D."/>
            <person name="Barton G.J."/>
            <person name="Westrop G.D."/>
            <person name="Mueller S."/>
            <person name="Dessi D."/>
            <person name="Fiori P.L."/>
            <person name="Ren Q."/>
            <person name="Paulsen I."/>
            <person name="Zhang H."/>
            <person name="Bastida-Corcuera F.D."/>
            <person name="Simoes-Barbosa A."/>
            <person name="Brown M.T."/>
            <person name="Hayes R.D."/>
            <person name="Mukherjee M."/>
            <person name="Okumura C.Y."/>
            <person name="Schneider R."/>
            <person name="Smith A.J."/>
            <person name="Vanacova S."/>
            <person name="Villalvazo M."/>
            <person name="Haas B.J."/>
            <person name="Pertea M."/>
            <person name="Feldblyum T.V."/>
            <person name="Utterback T.R."/>
            <person name="Shu C.L."/>
            <person name="Osoegawa K."/>
            <person name="de Jong P.J."/>
            <person name="Hrdy I."/>
            <person name="Horvathova L."/>
            <person name="Zubacova Z."/>
            <person name="Dolezal P."/>
            <person name="Malik S.B."/>
            <person name="Logsdon J.M. Jr."/>
            <person name="Henze K."/>
            <person name="Gupta A."/>
            <person name="Wang C.C."/>
            <person name="Dunne R.L."/>
            <person name="Upcroft J.A."/>
            <person name="Upcroft P."/>
            <person name="White O."/>
            <person name="Salzberg S.L."/>
            <person name="Tang P."/>
            <person name="Chiu C.-H."/>
            <person name="Lee Y.-S."/>
            <person name="Embley T.M."/>
            <person name="Coombs G.H."/>
            <person name="Mottram J.C."/>
            <person name="Tachezy J."/>
            <person name="Fraser-Liggett C.M."/>
            <person name="Johnson P.J."/>
        </authorList>
    </citation>
    <scope>NUCLEOTIDE SEQUENCE [LARGE SCALE GENOMIC DNA]</scope>
    <source>
        <strain evidence="3">G3</strain>
    </source>
</reference>
<gene>
    <name evidence="3" type="ORF">TVAG_184310</name>
</gene>
<dbReference type="PANTHER" id="PTHR46155:SF1">
    <property type="entry name" value="BIFUNCTIONAL INHIBITOR_LIPID-TRANSFER PROTEIN_SEED STORAGE 2S ALBUMIN SUPERFAMILY PROTEIN"/>
    <property type="match status" value="1"/>
</dbReference>
<dbReference type="PANTHER" id="PTHR46155">
    <property type="entry name" value="BIFUNCTIONAL INHIBITOR/LIPID-TRANSFER PROTEIN/SEED STORAGE 2S ALBUMIN SUPERFAMILY PROTEIN"/>
    <property type="match status" value="1"/>
</dbReference>
<evidence type="ECO:0000256" key="1">
    <source>
        <dbReference type="SAM" id="MobiDB-lite"/>
    </source>
</evidence>
<dbReference type="InParanoid" id="A2E9W7"/>
<feature type="compositionally biased region" description="Polar residues" evidence="1">
    <location>
        <begin position="1195"/>
        <end position="1204"/>
    </location>
</feature>
<keyword evidence="2" id="KW-0812">Transmembrane</keyword>
<dbReference type="KEGG" id="tva:4768464"/>
<protein>
    <recommendedName>
        <fullName evidence="5">Bap-like</fullName>
    </recommendedName>
</protein>
<organism evidence="3 4">
    <name type="scientific">Trichomonas vaginalis (strain ATCC PRA-98 / G3)</name>
    <dbReference type="NCBI Taxonomy" id="412133"/>
    <lineage>
        <taxon>Eukaryota</taxon>
        <taxon>Metamonada</taxon>
        <taxon>Parabasalia</taxon>
        <taxon>Trichomonadida</taxon>
        <taxon>Trichomonadidae</taxon>
        <taxon>Trichomonas</taxon>
    </lineage>
</organism>
<dbReference type="AlphaFoldDB" id="A2E9W7"/>
<feature type="region of interest" description="Disordered" evidence="1">
    <location>
        <begin position="1175"/>
        <end position="1239"/>
    </location>
</feature>
<accession>A2E9W7</accession>
<keyword evidence="2" id="KW-1133">Transmembrane helix</keyword>
<dbReference type="RefSeq" id="XP_001322752.1">
    <property type="nucleotide sequence ID" value="XM_001322717.1"/>
</dbReference>